<keyword evidence="4" id="KW-0804">Transcription</keyword>
<keyword evidence="2" id="KW-0132">Cell division</keyword>
<organism evidence="8">
    <name type="scientific">Darwinula stevensoni</name>
    <dbReference type="NCBI Taxonomy" id="69355"/>
    <lineage>
        <taxon>Eukaryota</taxon>
        <taxon>Metazoa</taxon>
        <taxon>Ecdysozoa</taxon>
        <taxon>Arthropoda</taxon>
        <taxon>Crustacea</taxon>
        <taxon>Oligostraca</taxon>
        <taxon>Ostracoda</taxon>
        <taxon>Podocopa</taxon>
        <taxon>Podocopida</taxon>
        <taxon>Darwinulocopina</taxon>
        <taxon>Darwinuloidea</taxon>
        <taxon>Darwinulidae</taxon>
        <taxon>Darwinula</taxon>
    </lineage>
</organism>
<evidence type="ECO:0000256" key="3">
    <source>
        <dbReference type="ARBA" id="ARBA00023015"/>
    </source>
</evidence>
<keyword evidence="6" id="KW-0539">Nucleus</keyword>
<dbReference type="HAMAP" id="MF_01092">
    <property type="entry name" value="ZapD"/>
    <property type="match status" value="1"/>
</dbReference>
<evidence type="ECO:0000256" key="1">
    <source>
        <dbReference type="ARBA" id="ARBA00022490"/>
    </source>
</evidence>
<proteinExistence type="inferred from homology"/>
<keyword evidence="1" id="KW-0963">Cytoplasm</keyword>
<keyword evidence="9" id="KW-1185">Reference proteome</keyword>
<gene>
    <name evidence="8" type="ORF">DSTB1V02_LOCUS14418</name>
</gene>
<dbReference type="Gene3D" id="1.10.3900.10">
    <property type="entry name" value="YacF-like"/>
    <property type="match status" value="1"/>
</dbReference>
<dbReference type="Pfam" id="PF03884">
    <property type="entry name" value="YacG"/>
    <property type="match status" value="1"/>
</dbReference>
<protein>
    <recommendedName>
        <fullName evidence="10">Cell division protein ZapD</fullName>
    </recommendedName>
</protein>
<evidence type="ECO:0000256" key="7">
    <source>
        <dbReference type="ARBA" id="ARBA00023306"/>
    </source>
</evidence>
<sequence length="327" mass="38291">KYIVTILLSYEYPLNERLRTLLRLEALFSRFAYLQAQLQPIEHHFALQTFFDIIEVCNRSDVRGEILKELERQRQTLLSMSENPNINQDRLRQTLLQFDEVYAPLHQQKGKLGQHAIDNEWLVNAKSRILIPGGTCDFDLPPYHAWLHHSSDRRRSDLSSFLQPFEHVQQALKLVLKLLRQTGAVMQEVAQDGLYERNLAGRAYHLVHVDLKEGNIIPEISANKYVLRIRFMTQPDIREKPQVVNFPLHFELKLCIRMPNPPIVKCPTCQKKVIWQPQSLFRPFCSERCKNIDLAAWASGDYTIPVVEMDDVSMPDEDDRALDQRWH</sequence>
<dbReference type="InterPro" id="IPR013088">
    <property type="entry name" value="Znf_NHR/GATA"/>
</dbReference>
<dbReference type="HAMAP" id="MF_00649">
    <property type="entry name" value="DNA_gyrase_inhibitor_YacG"/>
    <property type="match status" value="1"/>
</dbReference>
<dbReference type="Gene3D" id="3.30.50.10">
    <property type="entry name" value="Erythroid Transcription Factor GATA-1, subunit A"/>
    <property type="match status" value="1"/>
</dbReference>
<name>A0A7R9AIB6_9CRUS</name>
<evidence type="ECO:0000256" key="5">
    <source>
        <dbReference type="ARBA" id="ARBA00023210"/>
    </source>
</evidence>
<dbReference type="Pfam" id="PF07072">
    <property type="entry name" value="ZapD"/>
    <property type="match status" value="1"/>
</dbReference>
<dbReference type="Gene3D" id="2.60.440.10">
    <property type="entry name" value="YacF-like domains"/>
    <property type="match status" value="1"/>
</dbReference>
<dbReference type="GO" id="GO:0032153">
    <property type="term" value="C:cell division site"/>
    <property type="evidence" value="ECO:0007669"/>
    <property type="project" value="TreeGrafter"/>
</dbReference>
<dbReference type="InterPro" id="IPR009777">
    <property type="entry name" value="ZapD"/>
</dbReference>
<dbReference type="GO" id="GO:0051301">
    <property type="term" value="P:cell division"/>
    <property type="evidence" value="ECO:0007669"/>
    <property type="project" value="UniProtKB-KW"/>
</dbReference>
<dbReference type="OrthoDB" id="10048307at2759"/>
<dbReference type="NCBIfam" id="NF003656">
    <property type="entry name" value="PRK05287.1-4"/>
    <property type="match status" value="1"/>
</dbReference>
<evidence type="ECO:0000313" key="8">
    <source>
        <dbReference type="EMBL" id="CAD7254672.1"/>
    </source>
</evidence>
<dbReference type="GO" id="GO:0006355">
    <property type="term" value="P:regulation of DNA-templated transcription"/>
    <property type="evidence" value="ECO:0007669"/>
    <property type="project" value="InterPro"/>
</dbReference>
<keyword evidence="7" id="KW-0131">Cell cycle</keyword>
<dbReference type="EMBL" id="CAJPEV010011530">
    <property type="protein sequence ID" value="CAG0906272.1"/>
    <property type="molecule type" value="Genomic_DNA"/>
</dbReference>
<dbReference type="SUPFAM" id="SSF160950">
    <property type="entry name" value="YacF-like"/>
    <property type="match status" value="1"/>
</dbReference>
<dbReference type="Proteomes" id="UP000677054">
    <property type="component" value="Unassembled WGS sequence"/>
</dbReference>
<dbReference type="InterPro" id="IPR036268">
    <property type="entry name" value="ZapD_sf"/>
</dbReference>
<dbReference type="InterPro" id="IPR027462">
    <property type="entry name" value="ZapD_C"/>
</dbReference>
<dbReference type="EMBL" id="LR911048">
    <property type="protein sequence ID" value="CAD7254672.1"/>
    <property type="molecule type" value="Genomic_DNA"/>
</dbReference>
<dbReference type="SUPFAM" id="SSF57716">
    <property type="entry name" value="Glucocorticoid receptor-like (DNA-binding domain)"/>
    <property type="match status" value="1"/>
</dbReference>
<dbReference type="AlphaFoldDB" id="A0A7R9AIB6"/>
<accession>A0A7R9AIB6</accession>
<dbReference type="PANTHER" id="PTHR39455">
    <property type="entry name" value="CELL DIVISION PROTEIN ZAPD"/>
    <property type="match status" value="1"/>
</dbReference>
<dbReference type="GO" id="GO:0008270">
    <property type="term" value="F:zinc ion binding"/>
    <property type="evidence" value="ECO:0007669"/>
    <property type="project" value="InterPro"/>
</dbReference>
<evidence type="ECO:0000256" key="2">
    <source>
        <dbReference type="ARBA" id="ARBA00022618"/>
    </source>
</evidence>
<reference evidence="8" key="1">
    <citation type="submission" date="2020-11" db="EMBL/GenBank/DDBJ databases">
        <authorList>
            <person name="Tran Van P."/>
        </authorList>
    </citation>
    <scope>NUCLEOTIDE SEQUENCE</scope>
</reference>
<keyword evidence="5" id="KW-0717">Septation</keyword>
<evidence type="ECO:0008006" key="10">
    <source>
        <dbReference type="Google" id="ProtNLM"/>
    </source>
</evidence>
<evidence type="ECO:0000256" key="4">
    <source>
        <dbReference type="ARBA" id="ARBA00023163"/>
    </source>
</evidence>
<keyword evidence="3" id="KW-0805">Transcription regulation</keyword>
<dbReference type="PANTHER" id="PTHR39455:SF1">
    <property type="entry name" value="CELL DIVISION PROTEIN ZAPD"/>
    <property type="match status" value="1"/>
</dbReference>
<feature type="non-terminal residue" evidence="8">
    <location>
        <position position="1"/>
    </location>
</feature>
<evidence type="ECO:0000256" key="6">
    <source>
        <dbReference type="ARBA" id="ARBA00023242"/>
    </source>
</evidence>
<evidence type="ECO:0000313" key="9">
    <source>
        <dbReference type="Proteomes" id="UP000677054"/>
    </source>
</evidence>
<dbReference type="InterPro" id="IPR005584">
    <property type="entry name" value="DNA_gyrase_inhibitor_YacG"/>
</dbReference>